<evidence type="ECO:0000313" key="2">
    <source>
        <dbReference type="Proteomes" id="UP000724584"/>
    </source>
</evidence>
<comment type="caution">
    <text evidence="1">The sequence shown here is derived from an EMBL/GenBank/DDBJ whole genome shotgun (WGS) entry which is preliminary data.</text>
</comment>
<protein>
    <submittedName>
        <fullName evidence="1">Uncharacterized protein</fullName>
    </submittedName>
</protein>
<reference evidence="1 2" key="1">
    <citation type="journal article" date="2021" name="Nat. Commun.">
        <title>Genetic determinants of endophytism in the Arabidopsis root mycobiome.</title>
        <authorList>
            <person name="Mesny F."/>
            <person name="Miyauchi S."/>
            <person name="Thiergart T."/>
            <person name="Pickel B."/>
            <person name="Atanasova L."/>
            <person name="Karlsson M."/>
            <person name="Huettel B."/>
            <person name="Barry K.W."/>
            <person name="Haridas S."/>
            <person name="Chen C."/>
            <person name="Bauer D."/>
            <person name="Andreopoulos W."/>
            <person name="Pangilinan J."/>
            <person name="LaButti K."/>
            <person name="Riley R."/>
            <person name="Lipzen A."/>
            <person name="Clum A."/>
            <person name="Drula E."/>
            <person name="Henrissat B."/>
            <person name="Kohler A."/>
            <person name="Grigoriev I.V."/>
            <person name="Martin F.M."/>
            <person name="Hacquard S."/>
        </authorList>
    </citation>
    <scope>NUCLEOTIDE SEQUENCE [LARGE SCALE GENOMIC DNA]</scope>
    <source>
        <strain evidence="1 2">MPI-SDFR-AT-0079</strain>
    </source>
</reference>
<accession>A0ACB7P5C7</accession>
<name>A0ACB7P5C7_9PEZI</name>
<keyword evidence="2" id="KW-1185">Reference proteome</keyword>
<sequence>MNHQAVCLISSLPSRNRLRSDLLEGYLRREFPGYKDFDIQVRPLRPSRSYSSSGRVLIVRAQLSVDGKEFYTFETPKALTRVSQLSSSLKPSGSRPPWVGLTFHGNHRVKSSISRSM</sequence>
<dbReference type="EMBL" id="JAGIZQ010000004">
    <property type="protein sequence ID" value="KAH6631273.1"/>
    <property type="molecule type" value="Genomic_DNA"/>
</dbReference>
<gene>
    <name evidence="1" type="ORF">F5144DRAFT_570533</name>
</gene>
<dbReference type="Proteomes" id="UP000724584">
    <property type="component" value="Unassembled WGS sequence"/>
</dbReference>
<proteinExistence type="predicted"/>
<organism evidence="1 2">
    <name type="scientific">Chaetomium tenue</name>
    <dbReference type="NCBI Taxonomy" id="1854479"/>
    <lineage>
        <taxon>Eukaryota</taxon>
        <taxon>Fungi</taxon>
        <taxon>Dikarya</taxon>
        <taxon>Ascomycota</taxon>
        <taxon>Pezizomycotina</taxon>
        <taxon>Sordariomycetes</taxon>
        <taxon>Sordariomycetidae</taxon>
        <taxon>Sordariales</taxon>
        <taxon>Chaetomiaceae</taxon>
        <taxon>Chaetomium</taxon>
    </lineage>
</organism>
<evidence type="ECO:0000313" key="1">
    <source>
        <dbReference type="EMBL" id="KAH6631273.1"/>
    </source>
</evidence>